<proteinExistence type="predicted"/>
<reference evidence="3" key="1">
    <citation type="submission" date="2020-06" db="EMBL/GenBank/DDBJ databases">
        <title>A chromosome-scale genome assembly of Talaromyces rugulosus W13939.</title>
        <authorList>
            <person name="Wang B."/>
            <person name="Guo L."/>
            <person name="Ye K."/>
            <person name="Wang L."/>
        </authorList>
    </citation>
    <scope>NUCLEOTIDE SEQUENCE [LARGE SCALE GENOMIC DNA]</scope>
    <source>
        <strain evidence="3">W13939</strain>
    </source>
</reference>
<dbReference type="GeneID" id="55989153"/>
<sequence length="121" mass="13644">MRVRLDLDNATEADVGKATEDDFDNLSQDAQRRQIELMKIRNASLSAEAEKLRAENAKTKAETKELRDQNAKLQAEIDELKASQDGDCHKTKCREKEKAAYYCGIKVEGDAMVHLGHVFYG</sequence>
<evidence type="ECO:0000313" key="2">
    <source>
        <dbReference type="EMBL" id="QKX54556.1"/>
    </source>
</evidence>
<dbReference type="RefSeq" id="XP_035340735.1">
    <property type="nucleotide sequence ID" value="XM_035484842.1"/>
</dbReference>
<dbReference type="OrthoDB" id="10255522at2759"/>
<gene>
    <name evidence="2" type="ORF">TRUGW13939_01643</name>
</gene>
<evidence type="ECO:0000256" key="1">
    <source>
        <dbReference type="SAM" id="Coils"/>
    </source>
</evidence>
<name>A0A7H8QKY6_TALRU</name>
<dbReference type="KEGG" id="trg:TRUGW13939_01643"/>
<protein>
    <submittedName>
        <fullName evidence="2">Uncharacterized protein</fullName>
    </submittedName>
</protein>
<dbReference type="EMBL" id="CP055898">
    <property type="protein sequence ID" value="QKX54556.1"/>
    <property type="molecule type" value="Genomic_DNA"/>
</dbReference>
<dbReference type="AlphaFoldDB" id="A0A7H8QKY6"/>
<keyword evidence="1" id="KW-0175">Coiled coil</keyword>
<feature type="coiled-coil region" evidence="1">
    <location>
        <begin position="35"/>
        <end position="83"/>
    </location>
</feature>
<accession>A0A7H8QKY6</accession>
<evidence type="ECO:0000313" key="3">
    <source>
        <dbReference type="Proteomes" id="UP000509510"/>
    </source>
</evidence>
<keyword evidence="3" id="KW-1185">Reference proteome</keyword>
<dbReference type="Proteomes" id="UP000509510">
    <property type="component" value="Chromosome I"/>
</dbReference>
<organism evidence="2 3">
    <name type="scientific">Talaromyces rugulosus</name>
    <name type="common">Penicillium rugulosum</name>
    <dbReference type="NCBI Taxonomy" id="121627"/>
    <lineage>
        <taxon>Eukaryota</taxon>
        <taxon>Fungi</taxon>
        <taxon>Dikarya</taxon>
        <taxon>Ascomycota</taxon>
        <taxon>Pezizomycotina</taxon>
        <taxon>Eurotiomycetes</taxon>
        <taxon>Eurotiomycetidae</taxon>
        <taxon>Eurotiales</taxon>
        <taxon>Trichocomaceae</taxon>
        <taxon>Talaromyces</taxon>
        <taxon>Talaromyces sect. Islandici</taxon>
    </lineage>
</organism>